<dbReference type="Pfam" id="PF13450">
    <property type="entry name" value="NAD_binding_8"/>
    <property type="match status" value="1"/>
</dbReference>
<dbReference type="PANTHER" id="PTHR43563:SF1">
    <property type="entry name" value="AMINE OXIDASE [FLAVIN-CONTAINING] B"/>
    <property type="match status" value="1"/>
</dbReference>
<dbReference type="GO" id="GO:0016491">
    <property type="term" value="F:oxidoreductase activity"/>
    <property type="evidence" value="ECO:0007669"/>
    <property type="project" value="UniProtKB-ARBA"/>
</dbReference>
<organism evidence="2 3">
    <name type="scientific">Penicillium desertorum</name>
    <dbReference type="NCBI Taxonomy" id="1303715"/>
    <lineage>
        <taxon>Eukaryota</taxon>
        <taxon>Fungi</taxon>
        <taxon>Dikarya</taxon>
        <taxon>Ascomycota</taxon>
        <taxon>Pezizomycotina</taxon>
        <taxon>Eurotiomycetes</taxon>
        <taxon>Eurotiomycetidae</taxon>
        <taxon>Eurotiales</taxon>
        <taxon>Aspergillaceae</taxon>
        <taxon>Penicillium</taxon>
    </lineage>
</organism>
<dbReference type="SUPFAM" id="SSF51905">
    <property type="entry name" value="FAD/NAD(P)-binding domain"/>
    <property type="match status" value="1"/>
</dbReference>
<dbReference type="Proteomes" id="UP001147760">
    <property type="component" value="Unassembled WGS sequence"/>
</dbReference>
<feature type="chain" id="PRO_5040892787" evidence="1">
    <location>
        <begin position="23"/>
        <end position="490"/>
    </location>
</feature>
<sequence>MRAMRFSKLVTALLLLFRSVNANQNWEGWAGPGDQTKWSNPSHSPNVVDVVDVDVAIIGGGSSGIHAAIQLKDAGASVMVVEKKDQIGGHAETYTNPTTGVVTNVGVIVFENTDLVKRYFARLGVPIITNTLETPSTRYDFALGIPIPPPDDQQDVIQAAVQAYTDNVLSKYGWIDQGFLVPDPVPEELYLPFSQLAENYNFSALVPLIAEINWYTGNITTLPALYGIKGFGPGMLGSIFGEFILSGTGNSRSLYDAALKELGSSVLLSTTILNVDRHSISTGVTLLVSQRGSFPKTVRARKLLVAIPPILKNLWSFDLSRQEQAIFSKFFSLGYYAGVAHVPGFNGSFTNVGAFTPFNQPIIPGNNGFIATGSPGEFQIGGGFDHGDVTDEEGKDLVRKNLATLAAVGAVPADAANTVTFPYTSDHTPYHVRVTAEDIKAGFYAKLLALQGSRNTYWTGATFTGHNSALVWNWNEGTIVPGLKKDLGLE</sequence>
<gene>
    <name evidence="2" type="ORF">N7530_010151</name>
</gene>
<dbReference type="OrthoDB" id="68575at2759"/>
<keyword evidence="1" id="KW-0732">Signal</keyword>
<evidence type="ECO:0000313" key="2">
    <source>
        <dbReference type="EMBL" id="KAJ5466364.1"/>
    </source>
</evidence>
<reference evidence="2" key="2">
    <citation type="journal article" date="2023" name="IMA Fungus">
        <title>Comparative genomic study of the Penicillium genus elucidates a diverse pangenome and 15 lateral gene transfer events.</title>
        <authorList>
            <person name="Petersen C."/>
            <person name="Sorensen T."/>
            <person name="Nielsen M.R."/>
            <person name="Sondergaard T.E."/>
            <person name="Sorensen J.L."/>
            <person name="Fitzpatrick D.A."/>
            <person name="Frisvad J.C."/>
            <person name="Nielsen K.L."/>
        </authorList>
    </citation>
    <scope>NUCLEOTIDE SEQUENCE</scope>
    <source>
        <strain evidence="2">IBT 17660</strain>
    </source>
</reference>
<dbReference type="Gene3D" id="3.50.50.60">
    <property type="entry name" value="FAD/NAD(P)-binding domain"/>
    <property type="match status" value="1"/>
</dbReference>
<accession>A0A9W9WJU1</accession>
<name>A0A9W9WJU1_9EURO</name>
<proteinExistence type="predicted"/>
<keyword evidence="3" id="KW-1185">Reference proteome</keyword>
<evidence type="ECO:0000256" key="1">
    <source>
        <dbReference type="SAM" id="SignalP"/>
    </source>
</evidence>
<dbReference type="Gene3D" id="1.10.405.20">
    <property type="match status" value="1"/>
</dbReference>
<comment type="caution">
    <text evidence="2">The sequence shown here is derived from an EMBL/GenBank/DDBJ whole genome shotgun (WGS) entry which is preliminary data.</text>
</comment>
<reference evidence="2" key="1">
    <citation type="submission" date="2022-12" db="EMBL/GenBank/DDBJ databases">
        <authorList>
            <person name="Petersen C."/>
        </authorList>
    </citation>
    <scope>NUCLEOTIDE SEQUENCE</scope>
    <source>
        <strain evidence="2">IBT 17660</strain>
    </source>
</reference>
<dbReference type="InterPro" id="IPR036188">
    <property type="entry name" value="FAD/NAD-bd_sf"/>
</dbReference>
<dbReference type="EMBL" id="JAPWDO010000006">
    <property type="protein sequence ID" value="KAJ5466364.1"/>
    <property type="molecule type" value="Genomic_DNA"/>
</dbReference>
<dbReference type="InterPro" id="IPR050703">
    <property type="entry name" value="Flavin_MAO"/>
</dbReference>
<evidence type="ECO:0000313" key="3">
    <source>
        <dbReference type="Proteomes" id="UP001147760"/>
    </source>
</evidence>
<dbReference type="Gene3D" id="3.30.70.1990">
    <property type="match status" value="1"/>
</dbReference>
<dbReference type="AlphaFoldDB" id="A0A9W9WJU1"/>
<feature type="signal peptide" evidence="1">
    <location>
        <begin position="1"/>
        <end position="22"/>
    </location>
</feature>
<protein>
    <submittedName>
        <fullName evidence="2">Flavin-containing superfamily Amine oxidase</fullName>
    </submittedName>
</protein>
<dbReference type="PANTHER" id="PTHR43563">
    <property type="entry name" value="AMINE OXIDASE"/>
    <property type="match status" value="1"/>
</dbReference>